<keyword evidence="3" id="KW-1185">Reference proteome</keyword>
<feature type="compositionally biased region" description="Polar residues" evidence="1">
    <location>
        <begin position="85"/>
        <end position="94"/>
    </location>
</feature>
<sequence>MLAHENSAHVRKSHVSQNAPRPAAHLRALPPGFLSSRPSRGEDVECRRSNGSAVFRHCSGGFWRSEINPGCVVESRGPRRDVPVDQTSQSQLTENDAACSGGFWRSEINPGCVVESRVRPSRPADCPVRAGSPTPNAPPPPGSNPGTEGHSAV</sequence>
<gene>
    <name evidence="2" type="ORF">ANANG_G00074520</name>
</gene>
<name>A0A9D3MLW7_ANGAN</name>
<dbReference type="AlphaFoldDB" id="A0A9D3MLW7"/>
<evidence type="ECO:0000313" key="2">
    <source>
        <dbReference type="EMBL" id="KAG5849700.1"/>
    </source>
</evidence>
<dbReference type="EMBL" id="JAFIRN010000004">
    <property type="protein sequence ID" value="KAG5849700.1"/>
    <property type="molecule type" value="Genomic_DNA"/>
</dbReference>
<feature type="compositionally biased region" description="Low complexity" evidence="1">
    <location>
        <begin position="19"/>
        <end position="31"/>
    </location>
</feature>
<dbReference type="Proteomes" id="UP001044222">
    <property type="component" value="Unassembled WGS sequence"/>
</dbReference>
<accession>A0A9D3MLW7</accession>
<proteinExistence type="predicted"/>
<feature type="region of interest" description="Disordered" evidence="1">
    <location>
        <begin position="116"/>
        <end position="153"/>
    </location>
</feature>
<organism evidence="2 3">
    <name type="scientific">Anguilla anguilla</name>
    <name type="common">European freshwater eel</name>
    <name type="synonym">Muraena anguilla</name>
    <dbReference type="NCBI Taxonomy" id="7936"/>
    <lineage>
        <taxon>Eukaryota</taxon>
        <taxon>Metazoa</taxon>
        <taxon>Chordata</taxon>
        <taxon>Craniata</taxon>
        <taxon>Vertebrata</taxon>
        <taxon>Euteleostomi</taxon>
        <taxon>Actinopterygii</taxon>
        <taxon>Neopterygii</taxon>
        <taxon>Teleostei</taxon>
        <taxon>Anguilliformes</taxon>
        <taxon>Anguillidae</taxon>
        <taxon>Anguilla</taxon>
    </lineage>
</organism>
<protein>
    <submittedName>
        <fullName evidence="2">Uncharacterized protein</fullName>
    </submittedName>
</protein>
<feature type="region of interest" description="Disordered" evidence="1">
    <location>
        <begin position="74"/>
        <end position="95"/>
    </location>
</feature>
<evidence type="ECO:0000313" key="3">
    <source>
        <dbReference type="Proteomes" id="UP001044222"/>
    </source>
</evidence>
<feature type="region of interest" description="Disordered" evidence="1">
    <location>
        <begin position="1"/>
        <end position="45"/>
    </location>
</feature>
<reference evidence="2" key="1">
    <citation type="submission" date="2021-01" db="EMBL/GenBank/DDBJ databases">
        <title>A chromosome-scale assembly of European eel, Anguilla anguilla.</title>
        <authorList>
            <person name="Henkel C."/>
            <person name="Jong-Raadsen S.A."/>
            <person name="Dufour S."/>
            <person name="Weltzien F.-A."/>
            <person name="Palstra A.P."/>
            <person name="Pelster B."/>
            <person name="Spaink H.P."/>
            <person name="Van Den Thillart G.E."/>
            <person name="Jansen H."/>
            <person name="Zahm M."/>
            <person name="Klopp C."/>
            <person name="Cedric C."/>
            <person name="Louis A."/>
            <person name="Berthelot C."/>
            <person name="Parey E."/>
            <person name="Roest Crollius H."/>
            <person name="Montfort J."/>
            <person name="Robinson-Rechavi M."/>
            <person name="Bucao C."/>
            <person name="Bouchez O."/>
            <person name="Gislard M."/>
            <person name="Lluch J."/>
            <person name="Milhes M."/>
            <person name="Lampietro C."/>
            <person name="Lopez Roques C."/>
            <person name="Donnadieu C."/>
            <person name="Braasch I."/>
            <person name="Desvignes T."/>
            <person name="Postlethwait J."/>
            <person name="Bobe J."/>
            <person name="Guiguen Y."/>
            <person name="Dirks R."/>
        </authorList>
    </citation>
    <scope>NUCLEOTIDE SEQUENCE</scope>
    <source>
        <strain evidence="2">Tag_6206</strain>
        <tissue evidence="2">Liver</tissue>
    </source>
</reference>
<comment type="caution">
    <text evidence="2">The sequence shown here is derived from an EMBL/GenBank/DDBJ whole genome shotgun (WGS) entry which is preliminary data.</text>
</comment>
<evidence type="ECO:0000256" key="1">
    <source>
        <dbReference type="SAM" id="MobiDB-lite"/>
    </source>
</evidence>